<dbReference type="SUPFAM" id="SSF47384">
    <property type="entry name" value="Homodimeric domain of signal transducing histidine kinase"/>
    <property type="match status" value="1"/>
</dbReference>
<evidence type="ECO:0000313" key="10">
    <source>
        <dbReference type="Proteomes" id="UP000229600"/>
    </source>
</evidence>
<dbReference type="SMART" id="SM00388">
    <property type="entry name" value="HisKA"/>
    <property type="match status" value="1"/>
</dbReference>
<dbReference type="InterPro" id="IPR050736">
    <property type="entry name" value="Sensor_HK_Regulatory"/>
</dbReference>
<dbReference type="EMBL" id="PCWN01000005">
    <property type="protein sequence ID" value="PIR04280.1"/>
    <property type="molecule type" value="Genomic_DNA"/>
</dbReference>
<dbReference type="InterPro" id="IPR036890">
    <property type="entry name" value="HATPase_C_sf"/>
</dbReference>
<dbReference type="GO" id="GO:0000155">
    <property type="term" value="F:phosphorelay sensor kinase activity"/>
    <property type="evidence" value="ECO:0007669"/>
    <property type="project" value="InterPro"/>
</dbReference>
<feature type="transmembrane region" description="Helical" evidence="7">
    <location>
        <begin position="259"/>
        <end position="277"/>
    </location>
</feature>
<dbReference type="FunFam" id="1.10.287.130:FF:000001">
    <property type="entry name" value="Two-component sensor histidine kinase"/>
    <property type="match status" value="1"/>
</dbReference>
<dbReference type="Gene3D" id="1.10.287.130">
    <property type="match status" value="1"/>
</dbReference>
<dbReference type="Proteomes" id="UP000229600">
    <property type="component" value="Unassembled WGS sequence"/>
</dbReference>
<dbReference type="InterPro" id="IPR003661">
    <property type="entry name" value="HisK_dim/P_dom"/>
</dbReference>
<feature type="transmembrane region" description="Helical" evidence="7">
    <location>
        <begin position="69"/>
        <end position="92"/>
    </location>
</feature>
<feature type="transmembrane region" description="Helical" evidence="7">
    <location>
        <begin position="39"/>
        <end position="57"/>
    </location>
</feature>
<organism evidence="9 10">
    <name type="scientific">Candidatus Magasanikbacteria bacterium CG11_big_fil_rev_8_21_14_0_20_39_34</name>
    <dbReference type="NCBI Taxonomy" id="1974653"/>
    <lineage>
        <taxon>Bacteria</taxon>
        <taxon>Candidatus Magasanikiibacteriota</taxon>
    </lineage>
</organism>
<dbReference type="EC" id="2.7.13.3" evidence="2"/>
<dbReference type="Pfam" id="PF16927">
    <property type="entry name" value="HisKA_7TM"/>
    <property type="match status" value="1"/>
</dbReference>
<dbReference type="InterPro" id="IPR004358">
    <property type="entry name" value="Sig_transdc_His_kin-like_C"/>
</dbReference>
<dbReference type="InterPro" id="IPR031621">
    <property type="entry name" value="HisKA_7TM"/>
</dbReference>
<dbReference type="InterPro" id="IPR036097">
    <property type="entry name" value="HisK_dim/P_sf"/>
</dbReference>
<dbReference type="PANTHER" id="PTHR43711">
    <property type="entry name" value="TWO-COMPONENT HISTIDINE KINASE"/>
    <property type="match status" value="1"/>
</dbReference>
<feature type="transmembrane region" description="Helical" evidence="7">
    <location>
        <begin position="104"/>
        <end position="123"/>
    </location>
</feature>
<dbReference type="CDD" id="cd00082">
    <property type="entry name" value="HisKA"/>
    <property type="match status" value="1"/>
</dbReference>
<feature type="domain" description="Histidine kinase" evidence="8">
    <location>
        <begin position="317"/>
        <end position="537"/>
    </location>
</feature>
<feature type="transmembrane region" description="Helical" evidence="7">
    <location>
        <begin position="6"/>
        <end position="27"/>
    </location>
</feature>
<keyword evidence="4" id="KW-0808">Transferase</keyword>
<name>A0A2H0N5U7_9BACT</name>
<dbReference type="SUPFAM" id="SSF55874">
    <property type="entry name" value="ATPase domain of HSP90 chaperone/DNA topoisomerase II/histidine kinase"/>
    <property type="match status" value="1"/>
</dbReference>
<dbReference type="PROSITE" id="PS50109">
    <property type="entry name" value="HIS_KIN"/>
    <property type="match status" value="1"/>
</dbReference>
<evidence type="ECO:0000256" key="5">
    <source>
        <dbReference type="ARBA" id="ARBA00022777"/>
    </source>
</evidence>
<keyword evidence="7" id="KW-1133">Transmembrane helix</keyword>
<evidence type="ECO:0000256" key="6">
    <source>
        <dbReference type="ARBA" id="ARBA00023012"/>
    </source>
</evidence>
<evidence type="ECO:0000256" key="4">
    <source>
        <dbReference type="ARBA" id="ARBA00022679"/>
    </source>
</evidence>
<keyword evidence="3" id="KW-0597">Phosphoprotein</keyword>
<protein>
    <recommendedName>
        <fullName evidence="2">histidine kinase</fullName>
        <ecNumber evidence="2">2.7.13.3</ecNumber>
    </recommendedName>
</protein>
<dbReference type="PANTHER" id="PTHR43711:SF1">
    <property type="entry name" value="HISTIDINE KINASE 1"/>
    <property type="match status" value="1"/>
</dbReference>
<evidence type="ECO:0000256" key="1">
    <source>
        <dbReference type="ARBA" id="ARBA00000085"/>
    </source>
</evidence>
<keyword evidence="6" id="KW-0902">Two-component regulatory system</keyword>
<accession>A0A2H0N5U7</accession>
<feature type="transmembrane region" description="Helical" evidence="7">
    <location>
        <begin position="175"/>
        <end position="197"/>
    </location>
</feature>
<dbReference type="AlphaFoldDB" id="A0A2H0N5U7"/>
<dbReference type="InterPro" id="IPR005467">
    <property type="entry name" value="His_kinase_dom"/>
</dbReference>
<evidence type="ECO:0000256" key="3">
    <source>
        <dbReference type="ARBA" id="ARBA00022553"/>
    </source>
</evidence>
<evidence type="ECO:0000313" key="9">
    <source>
        <dbReference type="EMBL" id="PIR04280.1"/>
    </source>
</evidence>
<dbReference type="Pfam" id="PF02518">
    <property type="entry name" value="HATPase_c"/>
    <property type="match status" value="1"/>
</dbReference>
<dbReference type="PRINTS" id="PR00344">
    <property type="entry name" value="BCTRLSENSOR"/>
</dbReference>
<keyword evidence="7" id="KW-0812">Transmembrane</keyword>
<sequence length="565" mass="64671">MGHDIFNYFSLSALVNAITSIFLGLFIIITNYQQRVARFLFYFCMSVAAWSFPYFIWQISQDAVSALFWVRMLMFGAIFTSITYFHMVLVFLKLEQKKSFRYLLFFFYLLSAVWCLLNATDLFVQGVEPKDGFAYWPTPGPYYIYFLLTFAVHVILASFLLFRADKNTKKRSLKVQIRLLLIGIFVAFVGGSTNYPLWYDISIPPWGNGLVTVYVILTVYSIMRYGFLDLKVVAAEIFAGLSIIVFFLQTLLAVSRSEFTFQLITLAVVSLTGIMLVRSVRKEVRRSGEIQHLANSLEKANVKLQELDRTKTEFLSIASHQLRTPLSIIKGYIELIKDGAYGKVSKKTKGVLEDMDESNERLVKLVDEFLDITRIEQGRTKFVFKEENINDIIESCVKELTERALQKNLSLVWKRSKTLGIKVILDSEKVRHVIFNFIDNAIKYSEKGEITITLSSEKNGISLRVRDEGLGFNKEDEGNFFQKFYRGKNVEGTNVTGTGLGIYVCRKFIEAHTGYVWAKSPGLNKGSEFGFWLPFTGPGESSIQIKDETSTEQQKIINQYGSEQK</sequence>
<dbReference type="Pfam" id="PF00512">
    <property type="entry name" value="HisKA"/>
    <property type="match status" value="1"/>
</dbReference>
<evidence type="ECO:0000256" key="2">
    <source>
        <dbReference type="ARBA" id="ARBA00012438"/>
    </source>
</evidence>
<dbReference type="InterPro" id="IPR003594">
    <property type="entry name" value="HATPase_dom"/>
</dbReference>
<dbReference type="Gene3D" id="3.30.565.10">
    <property type="entry name" value="Histidine kinase-like ATPase, C-terminal domain"/>
    <property type="match status" value="1"/>
</dbReference>
<evidence type="ECO:0000256" key="7">
    <source>
        <dbReference type="SAM" id="Phobius"/>
    </source>
</evidence>
<comment type="caution">
    <text evidence="9">The sequence shown here is derived from an EMBL/GenBank/DDBJ whole genome shotgun (WGS) entry which is preliminary data.</text>
</comment>
<gene>
    <name evidence="9" type="ORF">COV59_01435</name>
</gene>
<keyword evidence="7" id="KW-0472">Membrane</keyword>
<proteinExistence type="predicted"/>
<keyword evidence="5" id="KW-0418">Kinase</keyword>
<dbReference type="SMART" id="SM00387">
    <property type="entry name" value="HATPase_c"/>
    <property type="match status" value="1"/>
</dbReference>
<feature type="transmembrane region" description="Helical" evidence="7">
    <location>
        <begin position="232"/>
        <end position="253"/>
    </location>
</feature>
<evidence type="ECO:0000259" key="8">
    <source>
        <dbReference type="PROSITE" id="PS50109"/>
    </source>
</evidence>
<comment type="catalytic activity">
    <reaction evidence="1">
        <text>ATP + protein L-histidine = ADP + protein N-phospho-L-histidine.</text>
        <dbReference type="EC" id="2.7.13.3"/>
    </reaction>
</comment>
<feature type="transmembrane region" description="Helical" evidence="7">
    <location>
        <begin position="203"/>
        <end position="220"/>
    </location>
</feature>
<feature type="transmembrane region" description="Helical" evidence="7">
    <location>
        <begin position="143"/>
        <end position="163"/>
    </location>
</feature>
<reference evidence="9 10" key="1">
    <citation type="submission" date="2017-09" db="EMBL/GenBank/DDBJ databases">
        <title>Depth-based differentiation of microbial function through sediment-hosted aquifers and enrichment of novel symbionts in the deep terrestrial subsurface.</title>
        <authorList>
            <person name="Probst A.J."/>
            <person name="Ladd B."/>
            <person name="Jarett J.K."/>
            <person name="Geller-Mcgrath D.E."/>
            <person name="Sieber C.M."/>
            <person name="Emerson J.B."/>
            <person name="Anantharaman K."/>
            <person name="Thomas B.C."/>
            <person name="Malmstrom R."/>
            <person name="Stieglmeier M."/>
            <person name="Klingl A."/>
            <person name="Woyke T."/>
            <person name="Ryan C.M."/>
            <person name="Banfield J.F."/>
        </authorList>
    </citation>
    <scope>NUCLEOTIDE SEQUENCE [LARGE SCALE GENOMIC DNA]</scope>
    <source>
        <strain evidence="9">CG11_big_fil_rev_8_21_14_0_20_39_34</strain>
    </source>
</reference>